<proteinExistence type="predicted"/>
<accession>A0A8S5LAH0</accession>
<evidence type="ECO:0000313" key="1">
    <source>
        <dbReference type="EMBL" id="DAD67005.1"/>
    </source>
</evidence>
<reference evidence="1" key="1">
    <citation type="journal article" date="2021" name="Proc. Natl. Acad. Sci. U.S.A.">
        <title>A Catalog of Tens of Thousands of Viruses from Human Metagenomes Reveals Hidden Associations with Chronic Diseases.</title>
        <authorList>
            <person name="Tisza M.J."/>
            <person name="Buck C.B."/>
        </authorList>
    </citation>
    <scope>NUCLEOTIDE SEQUENCE</scope>
    <source>
        <strain evidence="1">CtNY03</strain>
    </source>
</reference>
<name>A0A8S5LAH0_9CAUD</name>
<dbReference type="EMBL" id="BK014666">
    <property type="protein sequence ID" value="DAD67005.1"/>
    <property type="molecule type" value="Genomic_DNA"/>
</dbReference>
<organism evidence="1">
    <name type="scientific">Podoviridae sp. ctNY03</name>
    <dbReference type="NCBI Taxonomy" id="2823558"/>
    <lineage>
        <taxon>Viruses</taxon>
        <taxon>Duplodnaviria</taxon>
        <taxon>Heunggongvirae</taxon>
        <taxon>Uroviricota</taxon>
        <taxon>Caudoviricetes</taxon>
    </lineage>
</organism>
<sequence>MRYNKEELISLRKAAMKSESLVTRKIKRMAKDDNGIDITGMEYDPRVGKDAISRMSGDRLKKLLEKQAYFRKAHVGYYKGARGTIVTRQSYRNYVNSVKKINRTVDAEQKKYEDVYIKPLGMTVKERRAMTTPAHPVHGTEAYDGMKKLKIYSPQQLMGTEGAKMIALRNDDIRRQYASRELVSKARGYMNQMMDLVGDETVRDKFNSLSDEQFWFIWAYTDFPEELSLKYLAMQLAQQVRVGEKEMSPGMVDAAMERGEQSLGRAMEYYEYAKTLDI</sequence>
<protein>
    <submittedName>
        <fullName evidence="1">Uncharacterized protein</fullName>
    </submittedName>
</protein>